<keyword evidence="3" id="KW-1185">Reference proteome</keyword>
<feature type="compositionally biased region" description="Low complexity" evidence="1">
    <location>
        <begin position="216"/>
        <end position="230"/>
    </location>
</feature>
<dbReference type="Proteomes" id="UP001460270">
    <property type="component" value="Unassembled WGS sequence"/>
</dbReference>
<reference evidence="3" key="1">
    <citation type="submission" date="2024-04" db="EMBL/GenBank/DDBJ databases">
        <title>Salinicola lusitanus LLJ914,a marine bacterium isolated from the Okinawa Trough.</title>
        <authorList>
            <person name="Li J."/>
        </authorList>
    </citation>
    <scope>NUCLEOTIDE SEQUENCE [LARGE SCALE GENOMIC DNA]</scope>
</reference>
<comment type="caution">
    <text evidence="2">The sequence shown here is derived from an EMBL/GenBank/DDBJ whole genome shotgun (WGS) entry which is preliminary data.</text>
</comment>
<feature type="compositionally biased region" description="Low complexity" evidence="1">
    <location>
        <begin position="258"/>
        <end position="271"/>
    </location>
</feature>
<organism evidence="2 3">
    <name type="scientific">Mugilogobius chulae</name>
    <name type="common">yellowstripe goby</name>
    <dbReference type="NCBI Taxonomy" id="88201"/>
    <lineage>
        <taxon>Eukaryota</taxon>
        <taxon>Metazoa</taxon>
        <taxon>Chordata</taxon>
        <taxon>Craniata</taxon>
        <taxon>Vertebrata</taxon>
        <taxon>Euteleostomi</taxon>
        <taxon>Actinopterygii</taxon>
        <taxon>Neopterygii</taxon>
        <taxon>Teleostei</taxon>
        <taxon>Neoteleostei</taxon>
        <taxon>Acanthomorphata</taxon>
        <taxon>Gobiaria</taxon>
        <taxon>Gobiiformes</taxon>
        <taxon>Gobioidei</taxon>
        <taxon>Gobiidae</taxon>
        <taxon>Gobionellinae</taxon>
        <taxon>Mugilogobius</taxon>
    </lineage>
</organism>
<sequence>MITSSTIYGVKMQWTPEHTQWAEQHFDISSTTRSPAHKVESYRGHLQRTYQYAWANDDISALTASNLLKKYAEKYSGILESPGERALLCSYSENGRKAENVISVSKAGMTAALPPTEASASIGSSPGVASSLSEPCYSSSNCGSHTATTLHSGLASQEYSSSYSGSYLHSYSGQSTPALASPHPSPLHSAGLLQPPPPSLVPSYNAGSPNLPNYNYPSTGYSSQSGYSPGSAPPPSAYLPSGLAAPTPIPPSTLAGYTYPSHSHTPITPTP</sequence>
<evidence type="ECO:0008006" key="4">
    <source>
        <dbReference type="Google" id="ProtNLM"/>
    </source>
</evidence>
<feature type="region of interest" description="Disordered" evidence="1">
    <location>
        <begin position="174"/>
        <end position="271"/>
    </location>
</feature>
<name>A0AAW0Q322_9GOBI</name>
<dbReference type="EMBL" id="JBBPFD010000002">
    <property type="protein sequence ID" value="KAK7938607.1"/>
    <property type="molecule type" value="Genomic_DNA"/>
</dbReference>
<evidence type="ECO:0000313" key="2">
    <source>
        <dbReference type="EMBL" id="KAK7938607.1"/>
    </source>
</evidence>
<gene>
    <name evidence="2" type="ORF">WMY93_001933</name>
</gene>
<evidence type="ECO:0000313" key="3">
    <source>
        <dbReference type="Proteomes" id="UP001460270"/>
    </source>
</evidence>
<feature type="compositionally biased region" description="Polar residues" evidence="1">
    <location>
        <begin position="205"/>
        <end position="215"/>
    </location>
</feature>
<protein>
    <recommendedName>
        <fullName evidence="4">Fidgetin</fullName>
    </recommendedName>
</protein>
<evidence type="ECO:0000256" key="1">
    <source>
        <dbReference type="SAM" id="MobiDB-lite"/>
    </source>
</evidence>
<dbReference type="AlphaFoldDB" id="A0AAW0Q322"/>
<proteinExistence type="predicted"/>
<accession>A0AAW0Q322</accession>